<organism evidence="5 6">
    <name type="scientific">Amycolatopsis pithecellobii</name>
    <dbReference type="NCBI Taxonomy" id="664692"/>
    <lineage>
        <taxon>Bacteria</taxon>
        <taxon>Bacillati</taxon>
        <taxon>Actinomycetota</taxon>
        <taxon>Actinomycetes</taxon>
        <taxon>Pseudonocardiales</taxon>
        <taxon>Pseudonocardiaceae</taxon>
        <taxon>Amycolatopsis</taxon>
    </lineage>
</organism>
<dbReference type="Pfam" id="PF00582">
    <property type="entry name" value="Usp"/>
    <property type="match status" value="2"/>
</dbReference>
<evidence type="ECO:0000313" key="5">
    <source>
        <dbReference type="EMBL" id="MTD54597.1"/>
    </source>
</evidence>
<dbReference type="SUPFAM" id="SSF52402">
    <property type="entry name" value="Adenine nucleotide alpha hydrolases-like"/>
    <property type="match status" value="2"/>
</dbReference>
<gene>
    <name evidence="5" type="ORF">GKO32_11490</name>
</gene>
<protein>
    <submittedName>
        <fullName evidence="5">Universal stress protein</fullName>
    </submittedName>
</protein>
<evidence type="ECO:0000259" key="4">
    <source>
        <dbReference type="Pfam" id="PF00582"/>
    </source>
</evidence>
<comment type="caution">
    <text evidence="5">The sequence shown here is derived from an EMBL/GenBank/DDBJ whole genome shotgun (WGS) entry which is preliminary data.</text>
</comment>
<dbReference type="PANTHER" id="PTHR46268">
    <property type="entry name" value="STRESS RESPONSE PROTEIN NHAX"/>
    <property type="match status" value="1"/>
</dbReference>
<evidence type="ECO:0000256" key="3">
    <source>
        <dbReference type="ARBA" id="ARBA00022840"/>
    </source>
</evidence>
<evidence type="ECO:0000313" key="6">
    <source>
        <dbReference type="Proteomes" id="UP000440096"/>
    </source>
</evidence>
<dbReference type="RefSeq" id="WP_154756814.1">
    <property type="nucleotide sequence ID" value="NZ_WMBA01000013.1"/>
</dbReference>
<comment type="similarity">
    <text evidence="1">Belongs to the universal stress protein A family.</text>
</comment>
<feature type="domain" description="UspA" evidence="4">
    <location>
        <begin position="150"/>
        <end position="286"/>
    </location>
</feature>
<dbReference type="PANTHER" id="PTHR46268:SF27">
    <property type="entry name" value="UNIVERSAL STRESS PROTEIN RV2623"/>
    <property type="match status" value="1"/>
</dbReference>
<feature type="domain" description="UspA" evidence="4">
    <location>
        <begin position="1"/>
        <end position="140"/>
    </location>
</feature>
<sequence>MNTPIVVGVDGSRQSLRAAAWAAAEAALRHAPLHIVNAFGIPGAFDGETKPPGDWLDPHRRESESIVRAAVEGAERRHPRLVTEQESVYEAAVPLLLRRSEGTRMMVVGSAGRGVLGDLVVGSVVTALATHARCPVAVIRGEERGGEAPVVAGVDGGPASEAVLALAFEEASVHGAPLVALHVWADLNAARIFAGALAPFDVEPVRQAETRVLAEALAGWQEKFPDVEVRPVVEQDSPRQRLLEWSRRARMVVVGSRGRGGFTGLLLGSTSQALIQHAGCPVLVIRR</sequence>
<evidence type="ECO:0000256" key="1">
    <source>
        <dbReference type="ARBA" id="ARBA00008791"/>
    </source>
</evidence>
<keyword evidence="2" id="KW-0547">Nucleotide-binding</keyword>
<dbReference type="Proteomes" id="UP000440096">
    <property type="component" value="Unassembled WGS sequence"/>
</dbReference>
<dbReference type="InterPro" id="IPR006015">
    <property type="entry name" value="Universal_stress_UspA"/>
</dbReference>
<accession>A0A6N7YNL8</accession>
<proteinExistence type="inferred from homology"/>
<reference evidence="5 6" key="1">
    <citation type="submission" date="2019-11" db="EMBL/GenBank/DDBJ databases">
        <title>Draft genome of Amycolatopsis RM579.</title>
        <authorList>
            <person name="Duangmal K."/>
            <person name="Mingma R."/>
        </authorList>
    </citation>
    <scope>NUCLEOTIDE SEQUENCE [LARGE SCALE GENOMIC DNA]</scope>
    <source>
        <strain evidence="5 6">RM579</strain>
    </source>
</reference>
<dbReference type="InterPro" id="IPR006016">
    <property type="entry name" value="UspA"/>
</dbReference>
<evidence type="ECO:0000256" key="2">
    <source>
        <dbReference type="ARBA" id="ARBA00022741"/>
    </source>
</evidence>
<dbReference type="PRINTS" id="PR01438">
    <property type="entry name" value="UNVRSLSTRESS"/>
</dbReference>
<name>A0A6N7YNL8_9PSEU</name>
<dbReference type="EMBL" id="WMBA01000013">
    <property type="protein sequence ID" value="MTD54597.1"/>
    <property type="molecule type" value="Genomic_DNA"/>
</dbReference>
<dbReference type="AlphaFoldDB" id="A0A6N7YNL8"/>
<dbReference type="GO" id="GO:0005524">
    <property type="term" value="F:ATP binding"/>
    <property type="evidence" value="ECO:0007669"/>
    <property type="project" value="UniProtKB-KW"/>
</dbReference>
<keyword evidence="3" id="KW-0067">ATP-binding</keyword>
<dbReference type="Gene3D" id="3.40.50.620">
    <property type="entry name" value="HUPs"/>
    <property type="match status" value="2"/>
</dbReference>
<dbReference type="InterPro" id="IPR014729">
    <property type="entry name" value="Rossmann-like_a/b/a_fold"/>
</dbReference>
<keyword evidence="6" id="KW-1185">Reference proteome</keyword>
<dbReference type="OrthoDB" id="3404132at2"/>